<accession>A0A3Q1FNU3</accession>
<dbReference type="Proteomes" id="UP000257200">
    <property type="component" value="Unplaced"/>
</dbReference>
<keyword evidence="5" id="KW-0539">Nucleus</keyword>
<dbReference type="Gene3D" id="6.10.250.540">
    <property type="match status" value="1"/>
</dbReference>
<dbReference type="GO" id="GO:0000981">
    <property type="term" value="F:DNA-binding transcription factor activity, RNA polymerase II-specific"/>
    <property type="evidence" value="ECO:0007669"/>
    <property type="project" value="TreeGrafter"/>
</dbReference>
<dbReference type="GO" id="GO:0000978">
    <property type="term" value="F:RNA polymerase II cis-regulatory region sequence-specific DNA binding"/>
    <property type="evidence" value="ECO:0007669"/>
    <property type="project" value="InterPro"/>
</dbReference>
<dbReference type="GO" id="GO:0090575">
    <property type="term" value="C:RNA polymerase II transcription regulator complex"/>
    <property type="evidence" value="ECO:0007669"/>
    <property type="project" value="TreeGrafter"/>
</dbReference>
<comment type="similarity">
    <text evidence="1 5">Belongs to the E2F/DP family.</text>
</comment>
<dbReference type="SUPFAM" id="SSF46785">
    <property type="entry name" value="Winged helix' DNA-binding domain"/>
    <property type="match status" value="1"/>
</dbReference>
<dbReference type="SMART" id="SM01372">
    <property type="entry name" value="E2F_TDP"/>
    <property type="match status" value="1"/>
</dbReference>
<keyword evidence="8" id="KW-1185">Reference proteome</keyword>
<dbReference type="InParanoid" id="A0A3Q1FNU3"/>
<evidence type="ECO:0000313" key="7">
    <source>
        <dbReference type="Ensembl" id="ENSAPOP00000018139.1"/>
    </source>
</evidence>
<evidence type="ECO:0000256" key="2">
    <source>
        <dbReference type="ARBA" id="ARBA00023015"/>
    </source>
</evidence>
<evidence type="ECO:0000256" key="3">
    <source>
        <dbReference type="ARBA" id="ARBA00023125"/>
    </source>
</evidence>
<evidence type="ECO:0000256" key="4">
    <source>
        <dbReference type="ARBA" id="ARBA00023163"/>
    </source>
</evidence>
<dbReference type="Pfam" id="PF16421">
    <property type="entry name" value="E2F_CC-MB"/>
    <property type="match status" value="1"/>
</dbReference>
<dbReference type="InterPro" id="IPR015633">
    <property type="entry name" value="E2F"/>
</dbReference>
<dbReference type="InterPro" id="IPR036390">
    <property type="entry name" value="WH_DNA-bd_sf"/>
</dbReference>
<evidence type="ECO:0000256" key="1">
    <source>
        <dbReference type="ARBA" id="ARBA00010940"/>
    </source>
</evidence>
<organism evidence="7 8">
    <name type="scientific">Acanthochromis polyacanthus</name>
    <name type="common">spiny chromis</name>
    <dbReference type="NCBI Taxonomy" id="80966"/>
    <lineage>
        <taxon>Eukaryota</taxon>
        <taxon>Metazoa</taxon>
        <taxon>Chordata</taxon>
        <taxon>Craniata</taxon>
        <taxon>Vertebrata</taxon>
        <taxon>Euteleostomi</taxon>
        <taxon>Actinopterygii</taxon>
        <taxon>Neopterygii</taxon>
        <taxon>Teleostei</taxon>
        <taxon>Neoteleostei</taxon>
        <taxon>Acanthomorphata</taxon>
        <taxon>Ovalentaria</taxon>
        <taxon>Pomacentridae</taxon>
        <taxon>Acanthochromis</taxon>
    </lineage>
</organism>
<dbReference type="InterPro" id="IPR003316">
    <property type="entry name" value="E2F_WHTH_DNA-bd_dom"/>
</dbReference>
<feature type="domain" description="E2F/DP family winged-helix DNA-binding" evidence="6">
    <location>
        <begin position="31"/>
        <end position="96"/>
    </location>
</feature>
<keyword evidence="3 5" id="KW-0238">DNA-binding</keyword>
<keyword evidence="4 5" id="KW-0804">Transcription</keyword>
<dbReference type="GO" id="GO:0046983">
    <property type="term" value="F:protein dimerization activity"/>
    <property type="evidence" value="ECO:0007669"/>
    <property type="project" value="InterPro"/>
</dbReference>
<dbReference type="Pfam" id="PF02319">
    <property type="entry name" value="WHD_E2F_TDP"/>
    <property type="match status" value="1"/>
</dbReference>
<evidence type="ECO:0000313" key="8">
    <source>
        <dbReference type="Proteomes" id="UP000257200"/>
    </source>
</evidence>
<dbReference type="STRING" id="80966.ENSAPOP00000018139"/>
<evidence type="ECO:0000256" key="5">
    <source>
        <dbReference type="RuleBase" id="RU003796"/>
    </source>
</evidence>
<proteinExistence type="inferred from homology"/>
<sequence>MFTIKRLDCRKALLVQGAYPVARKSLFERSRCDTSLVLLTKGFAELLNRSTDGVLDLNVVAQELSAPKRRVYDVTNVLEGIKLLKKKSKNTIQWLGGQVTTLAEELKSLTEEEKYLDELIQIHICLWLSSLTLRITYAYLTYEDVNMISILKEQTVIVIKAPPETNLEVPHPEEVQFSTSIGHGIVNGVTPLPYGLTERISGRVCLFAFSMLRASRSTSEAPRELSNAFLKPAG</sequence>
<dbReference type="GeneTree" id="ENSGT00940000155115"/>
<dbReference type="InterPro" id="IPR036388">
    <property type="entry name" value="WH-like_DNA-bd_sf"/>
</dbReference>
<name>A0A3Q1FNU3_9TELE</name>
<protein>
    <recommendedName>
        <fullName evidence="6">E2F/DP family winged-helix DNA-binding domain-containing protein</fullName>
    </recommendedName>
</protein>
<dbReference type="SUPFAM" id="SSF144074">
    <property type="entry name" value="E2F-DP heterodimerization region"/>
    <property type="match status" value="1"/>
</dbReference>
<dbReference type="AlphaFoldDB" id="A0A3Q1FNU3"/>
<reference evidence="7" key="2">
    <citation type="submission" date="2025-09" db="UniProtKB">
        <authorList>
            <consortium name="Ensembl"/>
        </authorList>
    </citation>
    <scope>IDENTIFICATION</scope>
</reference>
<dbReference type="InterPro" id="IPR037241">
    <property type="entry name" value="E2F-DP_heterodim"/>
</dbReference>
<evidence type="ECO:0000259" key="6">
    <source>
        <dbReference type="SMART" id="SM01372"/>
    </source>
</evidence>
<dbReference type="PANTHER" id="PTHR12081">
    <property type="entry name" value="TRANSCRIPTION FACTOR E2F"/>
    <property type="match status" value="1"/>
</dbReference>
<dbReference type="FunFam" id="1.10.10.10:FF:000008">
    <property type="entry name" value="E2F transcription factor 1"/>
    <property type="match status" value="1"/>
</dbReference>
<dbReference type="Gene3D" id="1.10.10.10">
    <property type="entry name" value="Winged helix-like DNA-binding domain superfamily/Winged helix DNA-binding domain"/>
    <property type="match status" value="1"/>
</dbReference>
<keyword evidence="2 5" id="KW-0805">Transcription regulation</keyword>
<reference evidence="7" key="1">
    <citation type="submission" date="2025-08" db="UniProtKB">
        <authorList>
            <consortium name="Ensembl"/>
        </authorList>
    </citation>
    <scope>IDENTIFICATION</scope>
</reference>
<dbReference type="Ensembl" id="ENSAPOT00000027636.1">
    <property type="protein sequence ID" value="ENSAPOP00000018139.1"/>
    <property type="gene ID" value="ENSAPOG00000021461.1"/>
</dbReference>
<dbReference type="PANTHER" id="PTHR12081:SF18">
    <property type="entry name" value="TRANSCRIPTION FACTOR E2F2-RELATED"/>
    <property type="match status" value="1"/>
</dbReference>
<comment type="subcellular location">
    <subcellularLocation>
        <location evidence="5">Nucleus</location>
    </subcellularLocation>
</comment>
<dbReference type="InterPro" id="IPR032198">
    <property type="entry name" value="E2F_CC-MB"/>
</dbReference>